<name>A0ABS4NB37_9THEO</name>
<dbReference type="Proteomes" id="UP001166402">
    <property type="component" value="Unassembled WGS sequence"/>
</dbReference>
<evidence type="ECO:0000313" key="2">
    <source>
        <dbReference type="Proteomes" id="UP001166402"/>
    </source>
</evidence>
<reference evidence="1" key="1">
    <citation type="submission" date="2021-03" db="EMBL/GenBank/DDBJ databases">
        <title>Genomic Encyclopedia of Type Strains, Phase IV (KMG-IV): sequencing the most valuable type-strain genomes for metagenomic binning, comparative biology and taxonomic classification.</title>
        <authorList>
            <person name="Goeker M."/>
        </authorList>
    </citation>
    <scope>NUCLEOTIDE SEQUENCE</scope>
    <source>
        <strain evidence="1">DSM 101588</strain>
    </source>
</reference>
<evidence type="ECO:0000313" key="1">
    <source>
        <dbReference type="EMBL" id="MBP2070881.1"/>
    </source>
</evidence>
<gene>
    <name evidence="1" type="ORF">J2Z80_000379</name>
</gene>
<proteinExistence type="predicted"/>
<keyword evidence="2" id="KW-1185">Reference proteome</keyword>
<comment type="caution">
    <text evidence="1">The sequence shown here is derived from an EMBL/GenBank/DDBJ whole genome shotgun (WGS) entry which is preliminary data.</text>
</comment>
<protein>
    <submittedName>
        <fullName evidence="1">Uncharacterized protein</fullName>
    </submittedName>
</protein>
<dbReference type="EMBL" id="JAGGLT010000002">
    <property type="protein sequence ID" value="MBP2070881.1"/>
    <property type="molecule type" value="Genomic_DNA"/>
</dbReference>
<organism evidence="1 2">
    <name type="scientific">Thermoanaerobacterium butyriciformans</name>
    <dbReference type="NCBI Taxonomy" id="1702242"/>
    <lineage>
        <taxon>Bacteria</taxon>
        <taxon>Bacillati</taxon>
        <taxon>Bacillota</taxon>
        <taxon>Clostridia</taxon>
        <taxon>Thermoanaerobacterales</taxon>
        <taxon>Thermoanaerobacteraceae</taxon>
        <taxon>Thermoanaerobacterium</taxon>
    </lineage>
</organism>
<sequence length="68" mass="7779">MEREIFKKILELVNEGHTVSFEEDLGGNTITIYLDDIHTHCGVPDGDFDTLIRSLYDLLINKRGLSWA</sequence>
<dbReference type="RefSeq" id="WP_209452847.1">
    <property type="nucleotide sequence ID" value="NZ_JAGGLT010000002.1"/>
</dbReference>
<accession>A0ABS4NB37</accession>